<keyword evidence="2" id="KW-1185">Reference proteome</keyword>
<gene>
    <name evidence="1" type="ORF">RDI58_007251</name>
</gene>
<reference evidence="1 2" key="1">
    <citation type="submission" date="2024-02" db="EMBL/GenBank/DDBJ databases">
        <title>de novo genome assembly of Solanum bulbocastanum strain 11H21.</title>
        <authorList>
            <person name="Hosaka A.J."/>
        </authorList>
    </citation>
    <scope>NUCLEOTIDE SEQUENCE [LARGE SCALE GENOMIC DNA]</scope>
    <source>
        <tissue evidence="1">Young leaves</tissue>
    </source>
</reference>
<dbReference type="AlphaFoldDB" id="A0AAN8YLY4"/>
<dbReference type="Proteomes" id="UP001371456">
    <property type="component" value="Unassembled WGS sequence"/>
</dbReference>
<organism evidence="1 2">
    <name type="scientific">Solanum bulbocastanum</name>
    <name type="common">Wild potato</name>
    <dbReference type="NCBI Taxonomy" id="147425"/>
    <lineage>
        <taxon>Eukaryota</taxon>
        <taxon>Viridiplantae</taxon>
        <taxon>Streptophyta</taxon>
        <taxon>Embryophyta</taxon>
        <taxon>Tracheophyta</taxon>
        <taxon>Spermatophyta</taxon>
        <taxon>Magnoliopsida</taxon>
        <taxon>eudicotyledons</taxon>
        <taxon>Gunneridae</taxon>
        <taxon>Pentapetalae</taxon>
        <taxon>asterids</taxon>
        <taxon>lamiids</taxon>
        <taxon>Solanales</taxon>
        <taxon>Solanaceae</taxon>
        <taxon>Solanoideae</taxon>
        <taxon>Solaneae</taxon>
        <taxon>Solanum</taxon>
    </lineage>
</organism>
<proteinExistence type="predicted"/>
<dbReference type="EMBL" id="JBANQN010000003">
    <property type="protein sequence ID" value="KAK6793798.1"/>
    <property type="molecule type" value="Genomic_DNA"/>
</dbReference>
<comment type="caution">
    <text evidence="1">The sequence shown here is derived from an EMBL/GenBank/DDBJ whole genome shotgun (WGS) entry which is preliminary data.</text>
</comment>
<accession>A0AAN8YLY4</accession>
<sequence length="81" mass="9655">MGNLRDVALDSTRVLQRREDFTEVEESVHFKARGEEFHFDTNVMEIMVNVYSQVLSQSVDIDLVYYEKLTKKIQVFFILHR</sequence>
<evidence type="ECO:0000313" key="1">
    <source>
        <dbReference type="EMBL" id="KAK6793798.1"/>
    </source>
</evidence>
<protein>
    <submittedName>
        <fullName evidence="1">Uncharacterized protein</fullName>
    </submittedName>
</protein>
<evidence type="ECO:0000313" key="2">
    <source>
        <dbReference type="Proteomes" id="UP001371456"/>
    </source>
</evidence>
<name>A0AAN8YLY4_SOLBU</name>